<dbReference type="Pfam" id="PF00005">
    <property type="entry name" value="ABC_tran"/>
    <property type="match status" value="1"/>
</dbReference>
<evidence type="ECO:0000256" key="1">
    <source>
        <dbReference type="ARBA" id="ARBA00004417"/>
    </source>
</evidence>
<dbReference type="InterPro" id="IPR015855">
    <property type="entry name" value="ABC_transpr_MalK-like"/>
</dbReference>
<dbReference type="InterPro" id="IPR003593">
    <property type="entry name" value="AAA+_ATPase"/>
</dbReference>
<dbReference type="KEGG" id="bic:LMTR13_25095"/>
<organism evidence="8 9">
    <name type="scientific">Bradyrhizobium icense</name>
    <dbReference type="NCBI Taxonomy" id="1274631"/>
    <lineage>
        <taxon>Bacteria</taxon>
        <taxon>Pseudomonadati</taxon>
        <taxon>Pseudomonadota</taxon>
        <taxon>Alphaproteobacteria</taxon>
        <taxon>Hyphomicrobiales</taxon>
        <taxon>Nitrobacteraceae</taxon>
        <taxon>Bradyrhizobium</taxon>
    </lineage>
</organism>
<dbReference type="InterPro" id="IPR017871">
    <property type="entry name" value="ABC_transporter-like_CS"/>
</dbReference>
<dbReference type="InterPro" id="IPR047641">
    <property type="entry name" value="ABC_transpr_MalK/UgpC-like"/>
</dbReference>
<keyword evidence="4" id="KW-0547">Nucleotide-binding</keyword>
<comment type="function">
    <text evidence="6">Involved in beta-(1--&gt;2)glucan export. Transmembrane domains (TMD) form a pore in the inner membrane and the ATP-binding domain (NBD) is responsible for energy generation.</text>
</comment>
<dbReference type="EMBL" id="CP016428">
    <property type="protein sequence ID" value="ANW05855.1"/>
    <property type="molecule type" value="Genomic_DNA"/>
</dbReference>
<dbReference type="GO" id="GO:0140359">
    <property type="term" value="F:ABC-type transporter activity"/>
    <property type="evidence" value="ECO:0007669"/>
    <property type="project" value="InterPro"/>
</dbReference>
<dbReference type="OrthoDB" id="9767663at2"/>
<dbReference type="SUPFAM" id="SSF52540">
    <property type="entry name" value="P-loop containing nucleoside triphosphate hydrolases"/>
    <property type="match status" value="1"/>
</dbReference>
<dbReference type="FunFam" id="3.40.50.300:FF:000042">
    <property type="entry name" value="Maltose/maltodextrin ABC transporter, ATP-binding protein"/>
    <property type="match status" value="1"/>
</dbReference>
<dbReference type="Gene3D" id="2.40.50.140">
    <property type="entry name" value="Nucleic acid-binding proteins"/>
    <property type="match status" value="1"/>
</dbReference>
<dbReference type="InterPro" id="IPR003439">
    <property type="entry name" value="ABC_transporter-like_ATP-bd"/>
</dbReference>
<dbReference type="SUPFAM" id="SSF50331">
    <property type="entry name" value="MOP-like"/>
    <property type="match status" value="1"/>
</dbReference>
<comment type="subcellular location">
    <subcellularLocation>
        <location evidence="1">Cell inner membrane</location>
        <topology evidence="1">Peripheral membrane protein</topology>
    </subcellularLocation>
</comment>
<dbReference type="GO" id="GO:0016887">
    <property type="term" value="F:ATP hydrolysis activity"/>
    <property type="evidence" value="ECO:0007669"/>
    <property type="project" value="InterPro"/>
</dbReference>
<dbReference type="Pfam" id="PF08402">
    <property type="entry name" value="TOBE_2"/>
    <property type="match status" value="1"/>
</dbReference>
<dbReference type="GO" id="GO:0008643">
    <property type="term" value="P:carbohydrate transport"/>
    <property type="evidence" value="ECO:0007669"/>
    <property type="project" value="InterPro"/>
</dbReference>
<dbReference type="InterPro" id="IPR012340">
    <property type="entry name" value="NA-bd_OB-fold"/>
</dbReference>
<dbReference type="AlphaFoldDB" id="A0A1B1USV4"/>
<evidence type="ECO:0000313" key="9">
    <source>
        <dbReference type="Proteomes" id="UP000092839"/>
    </source>
</evidence>
<dbReference type="InterPro" id="IPR027417">
    <property type="entry name" value="P-loop_NTPase"/>
</dbReference>
<dbReference type="SMART" id="SM00382">
    <property type="entry name" value="AAA"/>
    <property type="match status" value="1"/>
</dbReference>
<evidence type="ECO:0000259" key="7">
    <source>
        <dbReference type="PROSITE" id="PS50893"/>
    </source>
</evidence>
<dbReference type="GO" id="GO:0055052">
    <property type="term" value="C:ATP-binding cassette (ABC) transporter complex, substrate-binding subunit-containing"/>
    <property type="evidence" value="ECO:0007669"/>
    <property type="project" value="TreeGrafter"/>
</dbReference>
<comment type="similarity">
    <text evidence="2">Belongs to the ABC transporter superfamily.</text>
</comment>
<evidence type="ECO:0000256" key="2">
    <source>
        <dbReference type="ARBA" id="ARBA00005417"/>
    </source>
</evidence>
<evidence type="ECO:0000313" key="8">
    <source>
        <dbReference type="EMBL" id="ANW05855.1"/>
    </source>
</evidence>
<evidence type="ECO:0000256" key="5">
    <source>
        <dbReference type="ARBA" id="ARBA00022840"/>
    </source>
</evidence>
<protein>
    <submittedName>
        <fullName evidence="8">Glycerol-3-phosphate ABC transporter ATP-binding protein</fullName>
    </submittedName>
</protein>
<dbReference type="PROSITE" id="PS50893">
    <property type="entry name" value="ABC_TRANSPORTER_2"/>
    <property type="match status" value="1"/>
</dbReference>
<dbReference type="Proteomes" id="UP000092839">
    <property type="component" value="Chromosome"/>
</dbReference>
<dbReference type="PANTHER" id="PTHR43875">
    <property type="entry name" value="MALTODEXTRIN IMPORT ATP-BINDING PROTEIN MSMX"/>
    <property type="match status" value="1"/>
</dbReference>
<dbReference type="InterPro" id="IPR013611">
    <property type="entry name" value="Transp-assoc_OB_typ2"/>
</dbReference>
<sequence length="392" mass="42607">MVSILIDSIRKNYGPTSVLRGVSLSIADGEFLTLLGPSGCGKSTLLRILAGLEVQDAGSVLIGERAVDGLRPKQRDVAMVFQSYALYPHMTVASNMALPLRMRRLSAFLRLPLLGRLLPATARIAAEIDVEVTRTAKSLGIGHLLARKPGQLSGGQRQRVAVGRAMVRHPAVFLMDEPLSNLDAKLRVQMRAEIKELHQRLGVTFVYVTHDQAEAMTLSDRVAVMLDGELLQVAPPKDIYADPDDRRVAEFIGSPKINMLDGVVRERGLIDVAGSTLAIDTDALAGEHLTLGIRPEAFHLADHGGQGALTGSVRMIEHMGSDLFVHLDLAGGDHPLIARLLAERAPHIFPGQTLHVGARPERVLLFGRDGRRLRREVASGRALVTPIREIAR</sequence>
<evidence type="ECO:0000256" key="4">
    <source>
        <dbReference type="ARBA" id="ARBA00022741"/>
    </source>
</evidence>
<dbReference type="PANTHER" id="PTHR43875:SF1">
    <property type="entry name" value="OSMOPROTECTIVE COMPOUNDS UPTAKE ATP-BINDING PROTEIN GGTA"/>
    <property type="match status" value="1"/>
</dbReference>
<keyword evidence="3" id="KW-0813">Transport</keyword>
<dbReference type="Gene3D" id="2.40.50.100">
    <property type="match status" value="1"/>
</dbReference>
<dbReference type="GO" id="GO:0005524">
    <property type="term" value="F:ATP binding"/>
    <property type="evidence" value="ECO:0007669"/>
    <property type="project" value="UniProtKB-KW"/>
</dbReference>
<dbReference type="RefSeq" id="WP_065732970.1">
    <property type="nucleotide sequence ID" value="NZ_CP016428.1"/>
</dbReference>
<dbReference type="InterPro" id="IPR008995">
    <property type="entry name" value="Mo/tungstate-bd_C_term_dom"/>
</dbReference>
<proteinExistence type="inferred from homology"/>
<evidence type="ECO:0000256" key="6">
    <source>
        <dbReference type="ARBA" id="ARBA00024722"/>
    </source>
</evidence>
<keyword evidence="5 8" id="KW-0067">ATP-binding</keyword>
<evidence type="ECO:0000256" key="3">
    <source>
        <dbReference type="ARBA" id="ARBA00022448"/>
    </source>
</evidence>
<accession>A0A1B1USV4</accession>
<keyword evidence="9" id="KW-1185">Reference proteome</keyword>
<dbReference type="CDD" id="cd03301">
    <property type="entry name" value="ABC_MalK_N"/>
    <property type="match status" value="1"/>
</dbReference>
<dbReference type="Gene3D" id="3.40.50.300">
    <property type="entry name" value="P-loop containing nucleotide triphosphate hydrolases"/>
    <property type="match status" value="1"/>
</dbReference>
<feature type="domain" description="ABC transporter" evidence="7">
    <location>
        <begin position="4"/>
        <end position="252"/>
    </location>
</feature>
<dbReference type="PROSITE" id="PS00211">
    <property type="entry name" value="ABC_TRANSPORTER_1"/>
    <property type="match status" value="1"/>
</dbReference>
<name>A0A1B1USV4_9BRAD</name>
<reference evidence="8 9" key="1">
    <citation type="submission" date="2016-07" db="EMBL/GenBank/DDBJ databases">
        <title>Complete genome sequence of Bradyrhizobium icense LMTR 13T, a potential inoculant strain isolated from lima bean (Phaseolus lunatus) in Peru.</title>
        <authorList>
            <person name="Ormeno-Orrillo E."/>
            <person name="Duran D."/>
            <person name="Rogel M.A."/>
            <person name="Rey L."/>
            <person name="Imperial J."/>
            <person name="Ruiz-Argueso T."/>
            <person name="Martinez-Romero E."/>
        </authorList>
    </citation>
    <scope>NUCLEOTIDE SEQUENCE [LARGE SCALE GENOMIC DNA]</scope>
    <source>
        <strain evidence="8 9">LMTR 13</strain>
    </source>
</reference>
<gene>
    <name evidence="8" type="ORF">LMTR13_25095</name>
</gene>
<dbReference type="STRING" id="1274631.LMTR13_25095"/>